<dbReference type="OrthoDB" id="5977738at2759"/>
<evidence type="ECO:0000313" key="3">
    <source>
        <dbReference type="Proteomes" id="UP000031668"/>
    </source>
</evidence>
<accession>A0A0C2MER6</accession>
<evidence type="ECO:0000313" key="2">
    <source>
        <dbReference type="EMBL" id="KII60246.1"/>
    </source>
</evidence>
<dbReference type="PANTHER" id="PTHR46564">
    <property type="entry name" value="TRANSPOSASE"/>
    <property type="match status" value="1"/>
</dbReference>
<dbReference type="InterPro" id="IPR038717">
    <property type="entry name" value="Tc1-like_DDE_dom"/>
</dbReference>
<reference evidence="2 3" key="1">
    <citation type="journal article" date="2014" name="Genome Biol. Evol.">
        <title>The genome of the myxosporean Thelohanellus kitauei shows adaptations to nutrient acquisition within its fish host.</title>
        <authorList>
            <person name="Yang Y."/>
            <person name="Xiong J."/>
            <person name="Zhou Z."/>
            <person name="Huo F."/>
            <person name="Miao W."/>
            <person name="Ran C."/>
            <person name="Liu Y."/>
            <person name="Zhang J."/>
            <person name="Feng J."/>
            <person name="Wang M."/>
            <person name="Wang M."/>
            <person name="Wang L."/>
            <person name="Yao B."/>
        </authorList>
    </citation>
    <scope>NUCLEOTIDE SEQUENCE [LARGE SCALE GENOMIC DNA]</scope>
    <source>
        <strain evidence="2">Wuqing</strain>
    </source>
</reference>
<dbReference type="PANTHER" id="PTHR46564:SF1">
    <property type="entry name" value="TRANSPOSASE"/>
    <property type="match status" value="1"/>
</dbReference>
<proteinExistence type="predicted"/>
<gene>
    <name evidence="2" type="ORF">RF11_05677</name>
</gene>
<dbReference type="GO" id="GO:0003676">
    <property type="term" value="F:nucleic acid binding"/>
    <property type="evidence" value="ECO:0007669"/>
    <property type="project" value="InterPro"/>
</dbReference>
<protein>
    <recommendedName>
        <fullName evidence="1">Tc1-like transposase DDE domain-containing protein</fullName>
    </recommendedName>
</protein>
<organism evidence="2 3">
    <name type="scientific">Thelohanellus kitauei</name>
    <name type="common">Myxosporean</name>
    <dbReference type="NCBI Taxonomy" id="669202"/>
    <lineage>
        <taxon>Eukaryota</taxon>
        <taxon>Metazoa</taxon>
        <taxon>Cnidaria</taxon>
        <taxon>Myxozoa</taxon>
        <taxon>Myxosporea</taxon>
        <taxon>Bivalvulida</taxon>
        <taxon>Platysporina</taxon>
        <taxon>Myxobolidae</taxon>
        <taxon>Thelohanellus</taxon>
    </lineage>
</organism>
<dbReference type="AlphaFoldDB" id="A0A0C2MER6"/>
<name>A0A0C2MER6_THEKT</name>
<comment type="caution">
    <text evidence="2">The sequence shown here is derived from an EMBL/GenBank/DDBJ whole genome shotgun (WGS) entry which is preliminary data.</text>
</comment>
<dbReference type="Proteomes" id="UP000031668">
    <property type="component" value="Unassembled WGS sequence"/>
</dbReference>
<sequence>MTRPLTMLRNDPTVKSEGKSFVEWYQSMTPQYQHNNIIYIDESPFNLHMFRSHGWALVGETHNPVIPTSRGPNVSMILALNSINIIYYEAIVGLGVNSSIFNEFLTEIRKTLGTEQIYIIVMDNARFHHSNPQFYDDYPYEIKYLPIYSLFLNPGEEVFNLIKNQGRRDSRPTGANDRIQRMRSICATVTSYQLLEFVLHIESFSNMCLNEEDCNKQPCRLS</sequence>
<dbReference type="Gene3D" id="3.30.420.10">
    <property type="entry name" value="Ribonuclease H-like superfamily/Ribonuclease H"/>
    <property type="match status" value="1"/>
</dbReference>
<evidence type="ECO:0000259" key="1">
    <source>
        <dbReference type="Pfam" id="PF13358"/>
    </source>
</evidence>
<keyword evidence="3" id="KW-1185">Reference proteome</keyword>
<dbReference type="Pfam" id="PF13358">
    <property type="entry name" value="DDE_3"/>
    <property type="match status" value="1"/>
</dbReference>
<dbReference type="InterPro" id="IPR036397">
    <property type="entry name" value="RNaseH_sf"/>
</dbReference>
<dbReference type="EMBL" id="JWZT01005749">
    <property type="protein sequence ID" value="KII60246.1"/>
    <property type="molecule type" value="Genomic_DNA"/>
</dbReference>
<feature type="domain" description="Tc1-like transposase DDE" evidence="1">
    <location>
        <begin position="37"/>
        <end position="168"/>
    </location>
</feature>